<protein>
    <submittedName>
        <fullName evidence="4">Glycosyltransferase involved in cell wall biosynthesis</fullName>
    </submittedName>
</protein>
<sequence>MRLGIDLQALQTEGSRHRGIGRYVGALLAALLESHPEHEYVFFGSAHLPAPELTLTGREVRLLPLDLQQPAQAEALYEVAVLVAGLDAFFLPSPIEWEGATLPAFHRLPVPLITISYDLIPLLHGEKHFEPGSPTEQRYRRMLENIAHADRVLAISEATRQDTIRLLKVPEHKTHTIYAGVAPFFCPLEGTERTKWSAALTARWGLGESFLLYTGGDTWRKNMEGLIRAYARLSPELQRDCPLVLACKLSEPTRKELEALAAECGVGTRVILTGFVTDDELRALYGLCRLFVFPSLYEGFGLPLAEALACGAPCIAADNSSLPEVLPLPEALFEGTDLDALAMLITHGLTDTAWRTELAAQSLPLAGRFTWALCAERTAAVLALALPTLGANPALRRLAPAPKLRVGTLSPLPPRESGVADYTAEILPYLEAHWSQTLLVSNDAPKPTAPLPLQRLSGLERRLESGEPLDLLLYHIGNSPHHAAEYGLMRRWPGITVLHDYNLNGLLAYLEHNPVRGVDVAEELRHHYGPQEALRVAALRASDLGSLPAKERFSNRRIFTRSLGVILHSKWAATRAQQEFGSDNPFITYIPMLVDLSTQAPLPTEAERRALRQRLGLPEDAKILLTGGIIHATKRSVPLLDTFARLQPERGKLHLVFLGPDSAFVGDFASEIKKRGLGECVTVTGYVPVPAFYDWIDAADICLCLRWPFGGETSGALVRTLSRGRACITTDIGSFGELPETAVHKLPIPTDPKTEVEQIEAALRLLLTDTAYRERLAAGAYQVIATEHDPAQCAARYVAFVEQVLSAPETRRRLLADRVGRQASQWQSALPLETLLEPFVDLLR</sequence>
<keyword evidence="1 4" id="KW-0808">Transferase</keyword>
<keyword evidence="5" id="KW-1185">Reference proteome</keyword>
<feature type="domain" description="Glycosyl transferase family 1" evidence="2">
    <location>
        <begin position="207"/>
        <end position="352"/>
    </location>
</feature>
<dbReference type="AlphaFoldDB" id="A0A7W9SQD1"/>
<dbReference type="Pfam" id="PF00534">
    <property type="entry name" value="Glycos_transf_1"/>
    <property type="match status" value="1"/>
</dbReference>
<dbReference type="GO" id="GO:0016757">
    <property type="term" value="F:glycosyltransferase activity"/>
    <property type="evidence" value="ECO:0007669"/>
    <property type="project" value="InterPro"/>
</dbReference>
<dbReference type="PANTHER" id="PTHR46401:SF2">
    <property type="entry name" value="GLYCOSYLTRANSFERASE WBBK-RELATED"/>
    <property type="match status" value="1"/>
</dbReference>
<dbReference type="Pfam" id="PF13439">
    <property type="entry name" value="Glyco_transf_4"/>
    <property type="match status" value="1"/>
</dbReference>
<evidence type="ECO:0000313" key="5">
    <source>
        <dbReference type="Proteomes" id="UP000520814"/>
    </source>
</evidence>
<dbReference type="RefSeq" id="WP_184194347.1">
    <property type="nucleotide sequence ID" value="NZ_JACHGW010000002.1"/>
</dbReference>
<comment type="caution">
    <text evidence="4">The sequence shown here is derived from an EMBL/GenBank/DDBJ whole genome shotgun (WGS) entry which is preliminary data.</text>
</comment>
<dbReference type="EMBL" id="JACHGW010000002">
    <property type="protein sequence ID" value="MBB6050083.1"/>
    <property type="molecule type" value="Genomic_DNA"/>
</dbReference>
<dbReference type="InterPro" id="IPR001296">
    <property type="entry name" value="Glyco_trans_1"/>
</dbReference>
<evidence type="ECO:0000313" key="4">
    <source>
        <dbReference type="EMBL" id="MBB6050083.1"/>
    </source>
</evidence>
<dbReference type="CDD" id="cd03809">
    <property type="entry name" value="GT4_MtfB-like"/>
    <property type="match status" value="1"/>
</dbReference>
<organism evidence="4 5">
    <name type="scientific">Armatimonas rosea</name>
    <dbReference type="NCBI Taxonomy" id="685828"/>
    <lineage>
        <taxon>Bacteria</taxon>
        <taxon>Bacillati</taxon>
        <taxon>Armatimonadota</taxon>
        <taxon>Armatimonadia</taxon>
        <taxon>Armatimonadales</taxon>
        <taxon>Armatimonadaceae</taxon>
        <taxon>Armatimonas</taxon>
    </lineage>
</organism>
<dbReference type="CDD" id="cd03801">
    <property type="entry name" value="GT4_PimA-like"/>
    <property type="match status" value="1"/>
</dbReference>
<accession>A0A7W9SQD1</accession>
<dbReference type="SUPFAM" id="SSF53756">
    <property type="entry name" value="UDP-Glycosyltransferase/glycogen phosphorylase"/>
    <property type="match status" value="2"/>
</dbReference>
<dbReference type="PANTHER" id="PTHR46401">
    <property type="entry name" value="GLYCOSYLTRANSFERASE WBBK-RELATED"/>
    <property type="match status" value="1"/>
</dbReference>
<reference evidence="4 5" key="1">
    <citation type="submission" date="2020-08" db="EMBL/GenBank/DDBJ databases">
        <title>Genomic Encyclopedia of Type Strains, Phase IV (KMG-IV): sequencing the most valuable type-strain genomes for metagenomic binning, comparative biology and taxonomic classification.</title>
        <authorList>
            <person name="Goeker M."/>
        </authorList>
    </citation>
    <scope>NUCLEOTIDE SEQUENCE [LARGE SCALE GENOMIC DNA]</scope>
    <source>
        <strain evidence="4 5">DSM 23562</strain>
    </source>
</reference>
<proteinExistence type="predicted"/>
<name>A0A7W9SQD1_ARMRO</name>
<gene>
    <name evidence="4" type="ORF">HNQ39_001874</name>
</gene>
<evidence type="ECO:0000259" key="3">
    <source>
        <dbReference type="Pfam" id="PF13439"/>
    </source>
</evidence>
<evidence type="ECO:0000256" key="1">
    <source>
        <dbReference type="ARBA" id="ARBA00022679"/>
    </source>
</evidence>
<dbReference type="Pfam" id="PF13692">
    <property type="entry name" value="Glyco_trans_1_4"/>
    <property type="match status" value="1"/>
</dbReference>
<dbReference type="Proteomes" id="UP000520814">
    <property type="component" value="Unassembled WGS sequence"/>
</dbReference>
<dbReference type="InterPro" id="IPR028098">
    <property type="entry name" value="Glyco_trans_4-like_N"/>
</dbReference>
<feature type="domain" description="Glycosyltransferase subfamily 4-like N-terminal" evidence="3">
    <location>
        <begin position="19"/>
        <end position="181"/>
    </location>
</feature>
<dbReference type="GO" id="GO:0009103">
    <property type="term" value="P:lipopolysaccharide biosynthetic process"/>
    <property type="evidence" value="ECO:0007669"/>
    <property type="project" value="TreeGrafter"/>
</dbReference>
<dbReference type="Gene3D" id="3.40.50.2000">
    <property type="entry name" value="Glycogen Phosphorylase B"/>
    <property type="match status" value="3"/>
</dbReference>
<evidence type="ECO:0000259" key="2">
    <source>
        <dbReference type="Pfam" id="PF00534"/>
    </source>
</evidence>